<comment type="caution">
    <text evidence="1">The sequence shown here is derived from an EMBL/GenBank/DDBJ whole genome shotgun (WGS) entry which is preliminary data.</text>
</comment>
<evidence type="ECO:0000313" key="2">
    <source>
        <dbReference type="Proteomes" id="UP000706031"/>
    </source>
</evidence>
<name>A0ABS7KRM4_9BACL</name>
<evidence type="ECO:0000313" key="1">
    <source>
        <dbReference type="EMBL" id="MBY0206626.1"/>
    </source>
</evidence>
<keyword evidence="2" id="KW-1185">Reference proteome</keyword>
<sequence>MNGNLYYSMLQEGVTDPLGANNGCMPDYPQIHIQRTPNGAYTWLRITISRVRFTQFITYRLTPVPARCHGLNLGYSPDHGYCCFDHFRSLYISWYGLATLLF</sequence>
<dbReference type="Proteomes" id="UP000706031">
    <property type="component" value="Unassembled WGS sequence"/>
</dbReference>
<organism evidence="1 2">
    <name type="scientific">Paenibacillus cucumis</name>
    <name type="common">ex Kampfer et al. 2016</name>
    <dbReference type="NCBI Taxonomy" id="1776858"/>
    <lineage>
        <taxon>Bacteria</taxon>
        <taxon>Bacillati</taxon>
        <taxon>Bacillota</taxon>
        <taxon>Bacilli</taxon>
        <taxon>Bacillales</taxon>
        <taxon>Paenibacillaceae</taxon>
        <taxon>Paenibacillus</taxon>
    </lineage>
</organism>
<protein>
    <submittedName>
        <fullName evidence="1">Uncharacterized protein</fullName>
    </submittedName>
</protein>
<proteinExistence type="predicted"/>
<gene>
    <name evidence="1" type="ORF">H7T88_25725</name>
</gene>
<dbReference type="EMBL" id="JACLIC010000046">
    <property type="protein sequence ID" value="MBY0206626.1"/>
    <property type="molecule type" value="Genomic_DNA"/>
</dbReference>
<reference evidence="1 2" key="1">
    <citation type="submission" date="2020-08" db="EMBL/GenBank/DDBJ databases">
        <title>Fungal Genomes of the International Space Station.</title>
        <authorList>
            <person name="Seuylemezian A."/>
            <person name="Singh N.K."/>
            <person name="Wood J."/>
            <person name="Venkateswaran K."/>
        </authorList>
    </citation>
    <scope>NUCLEOTIDE SEQUENCE [LARGE SCALE GENOMIC DNA]</scope>
    <source>
        <strain evidence="1 2">S/N-304-OC-R4</strain>
    </source>
</reference>
<accession>A0ABS7KRM4</accession>